<comment type="function">
    <text evidence="8">Modifies, by uridylylation and deuridylylation, the PII regulatory proteins (GlnB and homologs), in response to the nitrogen status of the cell that GlnD senses through the glutamine level. Under low glutamine levels, catalyzes the conversion of the PII proteins and UTP to PII-UMP and PPi, while under higher glutamine levels, GlnD hydrolyzes PII-UMP to PII and UMP (deuridylylation). Thus, controls uridylylation state and activity of the PII proteins, and plays an important role in the regulation of nitrogen metabolism.</text>
</comment>
<keyword evidence="6 8" id="KW-0511">Multifunctional enzyme</keyword>
<evidence type="ECO:0000256" key="3">
    <source>
        <dbReference type="ARBA" id="ARBA00022737"/>
    </source>
</evidence>
<keyword evidence="2 8" id="KW-0548">Nucleotidyltransferase</keyword>
<evidence type="ECO:0000259" key="9">
    <source>
        <dbReference type="PROSITE" id="PS51671"/>
    </source>
</evidence>
<feature type="domain" description="ACT" evidence="9">
    <location>
        <begin position="691"/>
        <end position="773"/>
    </location>
</feature>
<dbReference type="CDD" id="cd05401">
    <property type="entry name" value="NT_GlnE_GlnD_like"/>
    <property type="match status" value="1"/>
</dbReference>
<gene>
    <name evidence="8" type="primary">glnD</name>
    <name evidence="11" type="ORF">NCTC5906_00508</name>
</gene>
<feature type="region of interest" description="Uridylyltransferase" evidence="8">
    <location>
        <begin position="1"/>
        <end position="327"/>
    </location>
</feature>
<dbReference type="InterPro" id="IPR002912">
    <property type="entry name" value="ACT_dom"/>
</dbReference>
<dbReference type="InterPro" id="IPR010043">
    <property type="entry name" value="UTase/UR"/>
</dbReference>
<dbReference type="PANTHER" id="PTHR47320">
    <property type="entry name" value="BIFUNCTIONAL URIDYLYLTRANSFERASE/URIDYLYL-REMOVING ENZYME"/>
    <property type="match status" value="1"/>
</dbReference>
<dbReference type="HAMAP" id="MF_00277">
    <property type="entry name" value="PII_uridylyl_transf"/>
    <property type="match status" value="1"/>
</dbReference>
<evidence type="ECO:0000313" key="11">
    <source>
        <dbReference type="EMBL" id="VEF41536.1"/>
    </source>
</evidence>
<dbReference type="Gene3D" id="1.10.3210.10">
    <property type="entry name" value="Hypothetical protein af1432"/>
    <property type="match status" value="1"/>
</dbReference>
<protein>
    <recommendedName>
        <fullName evidence="8">Bifunctional uridylyltransferase/uridylyl-removing enzyme</fullName>
        <shortName evidence="8">UTase/UR</shortName>
    </recommendedName>
    <alternativeName>
        <fullName evidence="8">Bifunctional [protein-PII] modification enzyme</fullName>
    </alternativeName>
    <alternativeName>
        <fullName evidence="8">Bifunctional nitrogen sensor protein</fullName>
    </alternativeName>
    <domain>
        <recommendedName>
            <fullName evidence="8">[Protein-PII] uridylyltransferase</fullName>
            <shortName evidence="8">PII uridylyltransferase</shortName>
            <shortName evidence="8">UTase</shortName>
            <ecNumber evidence="8">2.7.7.59</ecNumber>
        </recommendedName>
    </domain>
    <domain>
        <recommendedName>
            <fullName evidence="8">[Protein-PII]-UMP uridylyl-removing enzyme</fullName>
            <shortName evidence="8">UR</shortName>
            <ecNumber evidence="8">3.1.4.-</ecNumber>
        </recommendedName>
    </domain>
</protein>
<dbReference type="Proteomes" id="UP000272690">
    <property type="component" value="Chromosome"/>
</dbReference>
<dbReference type="Pfam" id="PF01966">
    <property type="entry name" value="HD"/>
    <property type="match status" value="1"/>
</dbReference>
<dbReference type="SUPFAM" id="SSF109604">
    <property type="entry name" value="HD-domain/PDEase-like"/>
    <property type="match status" value="1"/>
</dbReference>
<dbReference type="EMBL" id="LR134327">
    <property type="protein sequence ID" value="VEF41536.1"/>
    <property type="molecule type" value="Genomic_DNA"/>
</dbReference>
<evidence type="ECO:0000256" key="5">
    <source>
        <dbReference type="ARBA" id="ARBA00022842"/>
    </source>
</evidence>
<dbReference type="CDD" id="cd00077">
    <property type="entry name" value="HDc"/>
    <property type="match status" value="1"/>
</dbReference>
<feature type="domain" description="ACT" evidence="9">
    <location>
        <begin position="797"/>
        <end position="866"/>
    </location>
</feature>
<dbReference type="NCBIfam" id="NF002487">
    <property type="entry name" value="PRK01759.1"/>
    <property type="match status" value="1"/>
</dbReference>
<dbReference type="InterPro" id="IPR043519">
    <property type="entry name" value="NT_sf"/>
</dbReference>
<dbReference type="GO" id="GO:0008773">
    <property type="term" value="F:[protein-PII] uridylyltransferase activity"/>
    <property type="evidence" value="ECO:0007669"/>
    <property type="project" value="UniProtKB-UniRule"/>
</dbReference>
<comment type="cofactor">
    <cofactor evidence="8">
        <name>Mg(2+)</name>
        <dbReference type="ChEBI" id="CHEBI:18420"/>
    </cofactor>
</comment>
<dbReference type="OrthoDB" id="9758038at2"/>
<evidence type="ECO:0000313" key="12">
    <source>
        <dbReference type="Proteomes" id="UP000272690"/>
    </source>
</evidence>
<dbReference type="PROSITE" id="PS51671">
    <property type="entry name" value="ACT"/>
    <property type="match status" value="2"/>
</dbReference>
<dbReference type="InterPro" id="IPR003607">
    <property type="entry name" value="HD/PDEase_dom"/>
</dbReference>
<evidence type="ECO:0000256" key="8">
    <source>
        <dbReference type="HAMAP-Rule" id="MF_00277"/>
    </source>
</evidence>
<dbReference type="CDD" id="cd04900">
    <property type="entry name" value="ACT_UUR-like_1"/>
    <property type="match status" value="1"/>
</dbReference>
<dbReference type="InterPro" id="IPR006674">
    <property type="entry name" value="HD_domain"/>
</dbReference>
<evidence type="ECO:0000259" key="10">
    <source>
        <dbReference type="PROSITE" id="PS51831"/>
    </source>
</evidence>
<comment type="activity regulation">
    <text evidence="8">Uridylyltransferase (UTase) activity is inhibited by glutamine, while glutamine activates uridylyl-removing (UR) activity.</text>
</comment>
<dbReference type="InterPro" id="IPR045865">
    <property type="entry name" value="ACT-like_dom_sf"/>
</dbReference>
<comment type="similarity">
    <text evidence="8">Belongs to the GlnD family.</text>
</comment>
<dbReference type="CDD" id="cd04899">
    <property type="entry name" value="ACT_ACR-UUR-like_2"/>
    <property type="match status" value="1"/>
</dbReference>
<dbReference type="Pfam" id="PF08335">
    <property type="entry name" value="GlnD_UR_UTase"/>
    <property type="match status" value="1"/>
</dbReference>
<keyword evidence="3" id="KW-0677">Repeat</keyword>
<organism evidence="11 12">
    <name type="scientific">Aggregatibacter aphrophilus ATCC 33389</name>
    <dbReference type="NCBI Taxonomy" id="985008"/>
    <lineage>
        <taxon>Bacteria</taxon>
        <taxon>Pseudomonadati</taxon>
        <taxon>Pseudomonadota</taxon>
        <taxon>Gammaproteobacteria</taxon>
        <taxon>Pasteurellales</taxon>
        <taxon>Pasteurellaceae</taxon>
        <taxon>Aggregatibacter</taxon>
    </lineage>
</organism>
<comment type="caution">
    <text evidence="8">Lacks conserved residue(s) required for the propagation of feature annotation.</text>
</comment>
<comment type="domain">
    <text evidence="8">Has four distinct domains: an N-terminal nucleotidyltransferase (NT) domain responsible for UTase activity, a central HD domain that encodes UR activity, and two C-terminal ACT domains that seem to have a role in glutamine sensing.</text>
</comment>
<accession>A0A448F773</accession>
<name>A0A448F773_AGGAP</name>
<comment type="catalytic activity">
    <reaction evidence="8">
        <text>[protein-PII]-uridylyl-L-tyrosine + H2O = [protein-PII]-L-tyrosine + UMP + H(+)</text>
        <dbReference type="Rhea" id="RHEA:48600"/>
        <dbReference type="Rhea" id="RHEA-COMP:12147"/>
        <dbReference type="Rhea" id="RHEA-COMP:12148"/>
        <dbReference type="ChEBI" id="CHEBI:15377"/>
        <dbReference type="ChEBI" id="CHEBI:15378"/>
        <dbReference type="ChEBI" id="CHEBI:46858"/>
        <dbReference type="ChEBI" id="CHEBI:57865"/>
        <dbReference type="ChEBI" id="CHEBI:90602"/>
    </reaction>
</comment>
<dbReference type="InterPro" id="IPR013546">
    <property type="entry name" value="PII_UdlTrfase/GS_AdlTrfase"/>
</dbReference>
<dbReference type="AlphaFoldDB" id="A0A448F773"/>
<keyword evidence="1 8" id="KW-0808">Transferase</keyword>
<dbReference type="PIRSF" id="PIRSF006288">
    <property type="entry name" value="PII_uridyltransf"/>
    <property type="match status" value="1"/>
</dbReference>
<dbReference type="GO" id="GO:0008893">
    <property type="term" value="F:guanosine-3',5'-bis(diphosphate) 3'-diphosphatase activity"/>
    <property type="evidence" value="ECO:0007669"/>
    <property type="project" value="UniProtKB-EC"/>
</dbReference>
<reference evidence="11 12" key="1">
    <citation type="submission" date="2018-12" db="EMBL/GenBank/DDBJ databases">
        <authorList>
            <consortium name="Pathogen Informatics"/>
        </authorList>
    </citation>
    <scope>NUCLEOTIDE SEQUENCE [LARGE SCALE GENOMIC DNA]</scope>
    <source>
        <strain evidence="11 12">NCTC5906</strain>
    </source>
</reference>
<evidence type="ECO:0000256" key="4">
    <source>
        <dbReference type="ARBA" id="ARBA00022801"/>
    </source>
</evidence>
<dbReference type="PROSITE" id="PS51831">
    <property type="entry name" value="HD"/>
    <property type="match status" value="1"/>
</dbReference>
<feature type="domain" description="HD" evidence="10">
    <location>
        <begin position="449"/>
        <end position="571"/>
    </location>
</feature>
<dbReference type="SUPFAM" id="SSF55021">
    <property type="entry name" value="ACT-like"/>
    <property type="match status" value="2"/>
</dbReference>
<keyword evidence="4 8" id="KW-0378">Hydrolase</keyword>
<dbReference type="SMART" id="SM00471">
    <property type="entry name" value="HDc"/>
    <property type="match status" value="1"/>
</dbReference>
<dbReference type="GO" id="GO:0008081">
    <property type="term" value="F:phosphoric diester hydrolase activity"/>
    <property type="evidence" value="ECO:0007669"/>
    <property type="project" value="UniProtKB-UniRule"/>
</dbReference>
<evidence type="ECO:0000256" key="7">
    <source>
        <dbReference type="ARBA" id="ARBA00047968"/>
    </source>
</evidence>
<evidence type="ECO:0000256" key="6">
    <source>
        <dbReference type="ARBA" id="ARBA00023268"/>
    </source>
</evidence>
<dbReference type="EC" id="3.1.4.-" evidence="8"/>
<sequence length="866" mass="100865">MFFPYDTQAEMTPSAVKIQKENLKQFELTHFTELDVDRLIANRTVFYDHLLQHLWRHFGFKALPLSLVAVGGYGREEMFPLSDLDILILAEQPISPDLQDNIAQFVQFLWDCNFNVGHSIRTLAECETEGKADITIATNLLEARYLCGHHALFEQLVQLVRQEDFWSKIDFCQAKIQEKIARYQRYNNTSYNLEPDIKYSPGGLRDLHLLYWIALRHNGAKNLQEILQAGFIYPAEHALLLKSQQFLFKVRYALHLILKRYDNRLLFDRQLKVSELLGFQGEGNLGVETMMKRFFRALHSISLLSELLVKHYQEHFLIDYEIIHEQVLDENFSLINQAICLRNHQCFEQQPDSILDLFYYLTQYPDAEIHSSVLRELHLTLEYRQEHQLSYLCESPSAREKFIRLFNQPLAIKRAFFLMHQYGVLTAYLPQWRNIVGLMQFDLFHCYTVDEHIFRVMLKLESFLSEESAKAHPICYQIFSQIPDRILLYIAALFHDIAKGRGGAHEILGAVDVREFALLHGFDQREAETMAWLVEQHLLMSVTAQRRDIHDPEVVLNFAEQVCNQVRLDYLTCLTVADIVATNETLWNSWKRSLIATLYDYAKQQFSQGLQTLLDNQVKAKEHQELALLEIRAKNTALSALQIEKLWQRCPLDYFLRNSPQQISWHTCLLAEFKGDLLVKVSNRFSGGGTEIFVYTQDRPNLFNKVVTTIGAKKLSIHDAQIITAKDGYVLDSFIVTELDGSELPFDRRRMLETALTESLTFELVNKQRLREKHQLAHFHVKTEVRFLNLDKTDQTEMELFALDRAGLLADVSAVFCELELNLCNAKITTIGEKAEDFFILTNKEDRALNEMERKALLERLLHILN</sequence>
<dbReference type="NCBIfam" id="TIGR01693">
    <property type="entry name" value="UTase_glnD"/>
    <property type="match status" value="1"/>
</dbReference>
<dbReference type="SUPFAM" id="SSF81301">
    <property type="entry name" value="Nucleotidyltransferase"/>
    <property type="match status" value="1"/>
</dbReference>
<dbReference type="GeneID" id="49634934"/>
<evidence type="ECO:0000256" key="1">
    <source>
        <dbReference type="ARBA" id="ARBA00022679"/>
    </source>
</evidence>
<dbReference type="SUPFAM" id="SSF81593">
    <property type="entry name" value="Nucleotidyltransferase substrate binding subunit/domain"/>
    <property type="match status" value="1"/>
</dbReference>
<dbReference type="GO" id="GO:0006808">
    <property type="term" value="P:regulation of nitrogen utilization"/>
    <property type="evidence" value="ECO:0007669"/>
    <property type="project" value="UniProtKB-UniRule"/>
</dbReference>
<dbReference type="RefSeq" id="WP_032994922.1">
    <property type="nucleotide sequence ID" value="NZ_AEWB02000007.1"/>
</dbReference>
<dbReference type="PANTHER" id="PTHR47320:SF1">
    <property type="entry name" value="BIFUNCTIONAL URIDYLYLTRANSFERASE_URIDYLYL-REMOVING ENZYME"/>
    <property type="match status" value="1"/>
</dbReference>
<keyword evidence="5 8" id="KW-0460">Magnesium</keyword>
<dbReference type="EC" id="2.7.7.59" evidence="8"/>
<evidence type="ECO:0000256" key="2">
    <source>
        <dbReference type="ARBA" id="ARBA00022695"/>
    </source>
</evidence>
<comment type="catalytic activity">
    <reaction evidence="8">
        <text>[protein-PII]-L-tyrosine + UTP = [protein-PII]-uridylyl-L-tyrosine + diphosphate</text>
        <dbReference type="Rhea" id="RHEA:13673"/>
        <dbReference type="Rhea" id="RHEA-COMP:12147"/>
        <dbReference type="Rhea" id="RHEA-COMP:12148"/>
        <dbReference type="ChEBI" id="CHEBI:33019"/>
        <dbReference type="ChEBI" id="CHEBI:46398"/>
        <dbReference type="ChEBI" id="CHEBI:46858"/>
        <dbReference type="ChEBI" id="CHEBI:90602"/>
        <dbReference type="EC" id="2.7.7.59"/>
    </reaction>
</comment>
<proteinExistence type="inferred from homology"/>
<comment type="catalytic activity">
    <reaction evidence="7">
        <text>guanosine 3',5'-bis(diphosphate) + H2O = GDP + diphosphate + H(+)</text>
        <dbReference type="Rhea" id="RHEA:14253"/>
        <dbReference type="ChEBI" id="CHEBI:15377"/>
        <dbReference type="ChEBI" id="CHEBI:15378"/>
        <dbReference type="ChEBI" id="CHEBI:33019"/>
        <dbReference type="ChEBI" id="CHEBI:58189"/>
        <dbReference type="ChEBI" id="CHEBI:77828"/>
        <dbReference type="EC" id="3.1.7.2"/>
    </reaction>
</comment>